<dbReference type="InterPro" id="IPR036115">
    <property type="entry name" value="GCM_dom_sf"/>
</dbReference>
<evidence type="ECO:0000256" key="1">
    <source>
        <dbReference type="ARBA" id="ARBA00004123"/>
    </source>
</evidence>
<dbReference type="InterPro" id="IPR043021">
    <property type="entry name" value="GCM_small"/>
</dbReference>
<dbReference type="PANTHER" id="PTHR12414">
    <property type="entry name" value="GLIAL CELLS MISSING RELATED/GLIDE"/>
    <property type="match status" value="1"/>
</dbReference>
<dbReference type="OrthoDB" id="6241117at2759"/>
<keyword evidence="10" id="KW-1185">Reference proteome</keyword>
<name>A0A9Q1DE15_CONCO</name>
<keyword evidence="2" id="KW-0217">Developmental protein</keyword>
<dbReference type="Gene3D" id="3.30.70.3530">
    <property type="entry name" value="GCM motif"/>
    <property type="match status" value="1"/>
</dbReference>
<evidence type="ECO:0000256" key="4">
    <source>
        <dbReference type="ARBA" id="ARBA00023125"/>
    </source>
</evidence>
<gene>
    <name evidence="9" type="ORF">COCON_G00132090</name>
</gene>
<dbReference type="PANTHER" id="PTHR12414:SF7">
    <property type="entry name" value="CHORION-SPECIFIC TRANSCRIPTION FACTOR GCMB"/>
    <property type="match status" value="1"/>
</dbReference>
<comment type="caution">
    <text evidence="9">The sequence shown here is derived from an EMBL/GenBank/DDBJ whole genome shotgun (WGS) entry which is preliminary data.</text>
</comment>
<dbReference type="SUPFAM" id="SSF90073">
    <property type="entry name" value="GCM domain"/>
    <property type="match status" value="1"/>
</dbReference>
<dbReference type="GO" id="GO:0042063">
    <property type="term" value="P:gliogenesis"/>
    <property type="evidence" value="ECO:0007669"/>
    <property type="project" value="TreeGrafter"/>
</dbReference>
<evidence type="ECO:0000256" key="5">
    <source>
        <dbReference type="ARBA" id="ARBA00023163"/>
    </source>
</evidence>
<feature type="region of interest" description="Disordered" evidence="7">
    <location>
        <begin position="447"/>
        <end position="470"/>
    </location>
</feature>
<evidence type="ECO:0000256" key="3">
    <source>
        <dbReference type="ARBA" id="ARBA00023015"/>
    </source>
</evidence>
<dbReference type="InterPro" id="IPR003902">
    <property type="entry name" value="Tscrpt_reg_GCM"/>
</dbReference>
<evidence type="ECO:0000256" key="2">
    <source>
        <dbReference type="ARBA" id="ARBA00022473"/>
    </source>
</evidence>
<keyword evidence="6" id="KW-0539">Nucleus</keyword>
<dbReference type="FunFam" id="3.30.70.3530:FF:000001">
    <property type="entry name" value="Chorion-specific transcription factor GCMb"/>
    <property type="match status" value="1"/>
</dbReference>
<dbReference type="AlphaFoldDB" id="A0A9Q1DE15"/>
<dbReference type="Proteomes" id="UP001152803">
    <property type="component" value="Unassembled WGS sequence"/>
</dbReference>
<sequence>MLRGPKERTQCATGTTKNLYVFRINKGKLLPLLKLTWDINDPKLPQDIKQYDAFQEWTDGYVRFIYSSEEKNAQRHLSGWAMRNTNNHNCQILKKSCLGVVVCGRNCSLADGSKIQLRPAICDKARQKQQKKVCPSCDSPLELMPCRGHSGYPVTNFWRLEGKAVFFQAKGVHDHPRPESKCETDARRTALKRRMSSPQFTHKKRLLEAEAGRFHDPGSPFPSLQHLSCAEGPDRFSIMEHSFPLQPQPYPAFQHPDPYRFSYDPTAAPAEPLSPLQNSAGHRLYVPHPPYGYDFAVPSYLGSGSYASLYKEPCSAPMGEGDSSKVGTGLPLSQHGAAFLSAHECGYTPPGKPQGWKSALGRVGHGDRGDYVQTPSGPNHHYYNGEYLYRYPGGGSGPAAPPASTPALQTVITTTTKVSYQPCSPPIAKYGDNLYDVKSATSCDSLREADSPASYPDLKLPEAPSNPESGVIKSAVSYEQESSPAKLERGESLEAYRCGSYSSYSYPERIVHSLKYDCGEY</sequence>
<keyword evidence="4" id="KW-0238">DNA-binding</keyword>
<dbReference type="GO" id="GO:0000978">
    <property type="term" value="F:RNA polymerase II cis-regulatory region sequence-specific DNA binding"/>
    <property type="evidence" value="ECO:0007669"/>
    <property type="project" value="TreeGrafter"/>
</dbReference>
<dbReference type="InterPro" id="IPR039791">
    <property type="entry name" value="GCM"/>
</dbReference>
<dbReference type="GO" id="GO:0005634">
    <property type="term" value="C:nucleus"/>
    <property type="evidence" value="ECO:0007669"/>
    <property type="project" value="UniProtKB-SubCell"/>
</dbReference>
<keyword evidence="3" id="KW-0805">Transcription regulation</keyword>
<keyword evidence="5" id="KW-0804">Transcription</keyword>
<evidence type="ECO:0000313" key="10">
    <source>
        <dbReference type="Proteomes" id="UP001152803"/>
    </source>
</evidence>
<dbReference type="EMBL" id="JAFJMO010000009">
    <property type="protein sequence ID" value="KAJ8268037.1"/>
    <property type="molecule type" value="Genomic_DNA"/>
</dbReference>
<evidence type="ECO:0000259" key="8">
    <source>
        <dbReference type="PROSITE" id="PS50807"/>
    </source>
</evidence>
<comment type="subcellular location">
    <subcellularLocation>
        <location evidence="1">Nucleus</location>
    </subcellularLocation>
</comment>
<evidence type="ECO:0000256" key="6">
    <source>
        <dbReference type="ARBA" id="ARBA00023242"/>
    </source>
</evidence>
<dbReference type="GO" id="GO:0001228">
    <property type="term" value="F:DNA-binding transcription activator activity, RNA polymerase II-specific"/>
    <property type="evidence" value="ECO:0007669"/>
    <property type="project" value="InterPro"/>
</dbReference>
<dbReference type="Pfam" id="PF03615">
    <property type="entry name" value="GCM"/>
    <property type="match status" value="1"/>
</dbReference>
<evidence type="ECO:0000256" key="7">
    <source>
        <dbReference type="SAM" id="MobiDB-lite"/>
    </source>
</evidence>
<proteinExistence type="predicted"/>
<dbReference type="InterPro" id="IPR043020">
    <property type="entry name" value="GCM_large"/>
</dbReference>
<organism evidence="9 10">
    <name type="scientific">Conger conger</name>
    <name type="common">Conger eel</name>
    <name type="synonym">Muraena conger</name>
    <dbReference type="NCBI Taxonomy" id="82655"/>
    <lineage>
        <taxon>Eukaryota</taxon>
        <taxon>Metazoa</taxon>
        <taxon>Chordata</taxon>
        <taxon>Craniata</taxon>
        <taxon>Vertebrata</taxon>
        <taxon>Euteleostomi</taxon>
        <taxon>Actinopterygii</taxon>
        <taxon>Neopterygii</taxon>
        <taxon>Teleostei</taxon>
        <taxon>Anguilliformes</taxon>
        <taxon>Congridae</taxon>
        <taxon>Conger</taxon>
    </lineage>
</organism>
<feature type="domain" description="GCM" evidence="8">
    <location>
        <begin position="35"/>
        <end position="190"/>
    </location>
</feature>
<protein>
    <recommendedName>
        <fullName evidence="8">GCM domain-containing protein</fullName>
    </recommendedName>
</protein>
<accession>A0A9Q1DE15</accession>
<reference evidence="9" key="1">
    <citation type="journal article" date="2023" name="Science">
        <title>Genome structures resolve the early diversification of teleost fishes.</title>
        <authorList>
            <person name="Parey E."/>
            <person name="Louis A."/>
            <person name="Montfort J."/>
            <person name="Bouchez O."/>
            <person name="Roques C."/>
            <person name="Iampietro C."/>
            <person name="Lluch J."/>
            <person name="Castinel A."/>
            <person name="Donnadieu C."/>
            <person name="Desvignes T."/>
            <person name="Floi Bucao C."/>
            <person name="Jouanno E."/>
            <person name="Wen M."/>
            <person name="Mejri S."/>
            <person name="Dirks R."/>
            <person name="Jansen H."/>
            <person name="Henkel C."/>
            <person name="Chen W.J."/>
            <person name="Zahm M."/>
            <person name="Cabau C."/>
            <person name="Klopp C."/>
            <person name="Thompson A.W."/>
            <person name="Robinson-Rechavi M."/>
            <person name="Braasch I."/>
            <person name="Lecointre G."/>
            <person name="Bobe J."/>
            <person name="Postlethwait J.H."/>
            <person name="Berthelot C."/>
            <person name="Roest Crollius H."/>
            <person name="Guiguen Y."/>
        </authorList>
    </citation>
    <scope>NUCLEOTIDE SEQUENCE</scope>
    <source>
        <strain evidence="9">Concon-B</strain>
    </source>
</reference>
<evidence type="ECO:0000313" key="9">
    <source>
        <dbReference type="EMBL" id="KAJ8268037.1"/>
    </source>
</evidence>
<dbReference type="PROSITE" id="PS50807">
    <property type="entry name" value="GCM"/>
    <property type="match status" value="1"/>
</dbReference>
<dbReference type="Gene3D" id="2.20.25.670">
    <property type="entry name" value="GCM domain, large subdomain"/>
    <property type="match status" value="1"/>
</dbReference>